<dbReference type="SUPFAM" id="SSF56300">
    <property type="entry name" value="Metallo-dependent phosphatases"/>
    <property type="match status" value="1"/>
</dbReference>
<evidence type="ECO:0000313" key="6">
    <source>
        <dbReference type="EMBL" id="MEX4009119.1"/>
    </source>
</evidence>
<evidence type="ECO:0000259" key="5">
    <source>
        <dbReference type="Pfam" id="PF00149"/>
    </source>
</evidence>
<keyword evidence="3" id="KW-0408">Iron</keyword>
<evidence type="ECO:0000256" key="2">
    <source>
        <dbReference type="ARBA" id="ARBA00022801"/>
    </source>
</evidence>
<keyword evidence="1" id="KW-0479">Metal-binding</keyword>
<gene>
    <name evidence="6" type="ORF">V1479_17545</name>
</gene>
<proteinExistence type="inferred from homology"/>
<evidence type="ECO:0000256" key="3">
    <source>
        <dbReference type="ARBA" id="ARBA00023004"/>
    </source>
</evidence>
<reference evidence="6 7" key="1">
    <citation type="submission" date="2024-01" db="EMBL/GenBank/DDBJ databases">
        <title>New evidence supports the origin of RcGTA from prophage.</title>
        <authorList>
            <person name="Xu Y."/>
            <person name="Liu B."/>
            <person name="Chen F."/>
        </authorList>
    </citation>
    <scope>NUCLEOTIDE SEQUENCE [LARGE SCALE GENOMIC DNA]</scope>
    <source>
        <strain evidence="6 7">CBW1107-2</strain>
    </source>
</reference>
<dbReference type="PANTHER" id="PTHR42988:SF2">
    <property type="entry name" value="CYCLIC NUCLEOTIDE PHOSPHODIESTERASE CBUA0032-RELATED"/>
    <property type="match status" value="1"/>
</dbReference>
<dbReference type="InterPro" id="IPR050884">
    <property type="entry name" value="CNP_phosphodiesterase-III"/>
</dbReference>
<dbReference type="CDD" id="cd00838">
    <property type="entry name" value="MPP_superfamily"/>
    <property type="match status" value="1"/>
</dbReference>
<dbReference type="InterPro" id="IPR029052">
    <property type="entry name" value="Metallo-depent_PP-like"/>
</dbReference>
<keyword evidence="2" id="KW-0378">Hydrolase</keyword>
<dbReference type="RefSeq" id="WP_368804089.1">
    <property type="nucleotide sequence ID" value="NZ_JAZHFV010000006.1"/>
</dbReference>
<name>A0ABV3WYL4_9HYPH</name>
<dbReference type="Gene3D" id="3.60.21.10">
    <property type="match status" value="1"/>
</dbReference>
<dbReference type="InterPro" id="IPR004843">
    <property type="entry name" value="Calcineurin-like_PHP"/>
</dbReference>
<keyword evidence="7" id="KW-1185">Reference proteome</keyword>
<protein>
    <submittedName>
        <fullName evidence="6">Metallophosphoesterase</fullName>
    </submittedName>
</protein>
<comment type="similarity">
    <text evidence="4">Belongs to the cyclic nucleotide phosphodiesterase class-III family.</text>
</comment>
<evidence type="ECO:0000256" key="1">
    <source>
        <dbReference type="ARBA" id="ARBA00022723"/>
    </source>
</evidence>
<comment type="caution">
    <text evidence="6">The sequence shown here is derived from an EMBL/GenBank/DDBJ whole genome shotgun (WGS) entry which is preliminary data.</text>
</comment>
<evidence type="ECO:0000256" key="4">
    <source>
        <dbReference type="ARBA" id="ARBA00025742"/>
    </source>
</evidence>
<accession>A0ABV3WYL4</accession>
<dbReference type="PANTHER" id="PTHR42988">
    <property type="entry name" value="PHOSPHOHYDROLASE"/>
    <property type="match status" value="1"/>
</dbReference>
<organism evidence="6 7">
    <name type="scientific">Neoaquamicrobium sediminum</name>
    <dbReference type="NCBI Taxonomy" id="1849104"/>
    <lineage>
        <taxon>Bacteria</taxon>
        <taxon>Pseudomonadati</taxon>
        <taxon>Pseudomonadota</taxon>
        <taxon>Alphaproteobacteria</taxon>
        <taxon>Hyphomicrobiales</taxon>
        <taxon>Phyllobacteriaceae</taxon>
        <taxon>Neoaquamicrobium</taxon>
    </lineage>
</organism>
<dbReference type="Pfam" id="PF00149">
    <property type="entry name" value="Metallophos"/>
    <property type="match status" value="1"/>
</dbReference>
<dbReference type="EMBL" id="JAZHFV010000006">
    <property type="protein sequence ID" value="MEX4009119.1"/>
    <property type="molecule type" value="Genomic_DNA"/>
</dbReference>
<dbReference type="Proteomes" id="UP001559025">
    <property type="component" value="Unassembled WGS sequence"/>
</dbReference>
<sequence length="300" mass="32589">MFRLAHLSDIHLGPLPDLAYRDLVSKRITGYINWRRHRRSNLHEGIIDAIVADLKASEPDHIAVSGDLMNLALSGEVELSRLWLEALGAPDKVSVVPGNHDAYVPGALDKACAAWGPWMHGDGMEEPARRGAFPFMRVRGPVAVIGVSSARATAPFMASGFFGDGQAERLGRLLDEADAQGLCRVIIIHHPPVRGADPAHKRLLGIGRFQKVMRKHGAELVLHGHTHLPTTHRIEGHKRDIPVVGVAAAGQAPKGKRPPGQYNLFEIGGDAGTWRIALTRRGLSDDGTKVQTIKTELLAE</sequence>
<feature type="domain" description="Calcineurin-like phosphoesterase" evidence="5">
    <location>
        <begin position="2"/>
        <end position="228"/>
    </location>
</feature>
<evidence type="ECO:0000313" key="7">
    <source>
        <dbReference type="Proteomes" id="UP001559025"/>
    </source>
</evidence>